<keyword evidence="2" id="KW-0812">Transmembrane</keyword>
<comment type="caution">
    <text evidence="3">The sequence shown here is derived from an EMBL/GenBank/DDBJ whole genome shotgun (WGS) entry which is preliminary data.</text>
</comment>
<name>A0AAV0AXD7_PHAPC</name>
<evidence type="ECO:0000256" key="1">
    <source>
        <dbReference type="SAM" id="MobiDB-lite"/>
    </source>
</evidence>
<organism evidence="3 4">
    <name type="scientific">Phakopsora pachyrhizi</name>
    <name type="common">Asian soybean rust disease fungus</name>
    <dbReference type="NCBI Taxonomy" id="170000"/>
    <lineage>
        <taxon>Eukaryota</taxon>
        <taxon>Fungi</taxon>
        <taxon>Dikarya</taxon>
        <taxon>Basidiomycota</taxon>
        <taxon>Pucciniomycotina</taxon>
        <taxon>Pucciniomycetes</taxon>
        <taxon>Pucciniales</taxon>
        <taxon>Phakopsoraceae</taxon>
        <taxon>Phakopsora</taxon>
    </lineage>
</organism>
<dbReference type="InterPro" id="IPR016024">
    <property type="entry name" value="ARM-type_fold"/>
</dbReference>
<keyword evidence="2" id="KW-0472">Membrane</keyword>
<accession>A0AAV0AXD7</accession>
<reference evidence="3" key="1">
    <citation type="submission" date="2022-06" db="EMBL/GenBank/DDBJ databases">
        <authorList>
            <consortium name="SYNGENTA / RWTH Aachen University"/>
        </authorList>
    </citation>
    <scope>NUCLEOTIDE SEQUENCE</scope>
</reference>
<sequence length="461" mass="50463">MSQAAHSQTVTSSPSSSTPAPAGAINPQSNNNAKNDNANTSKHSSNAVATASASASAAQKSGTAPAIASASSSQIFIEARQTPIPSSTASKIASPGSDSSSLLRTLVAVTAVLAVVIIGLVFTVYYCRRRRINAQKVREAHHNAIIRRGNEFKEFDQKGGKKDELTSPSFNDTSCLIELEKQNSSFSTITSSGKDMKRYMSPPASASSNLTFNGIEVIFNNGTVDPIRNQAIKSDAFQQEYFLNQSPENPNQFEKPVKRENTIKRRPPPPIPQDLDSSGVSQSSINHQAESFPTSDLGHSGTVDDSYRCQLHQESQLHKLAEPSSYGSSFYPKTPSLQSPSLEILPYLTSARRSIPNQTSQSTSPVKGTNLSINLANQRKNKHQDRIEEQSERQSNQEEDEEEEEEEVEDEEEDEEDEEEEYDDEDDEVDRLTVTDARSNASSVVITRSLALKINYNTNNI</sequence>
<feature type="compositionally biased region" description="Polar residues" evidence="1">
    <location>
        <begin position="275"/>
        <end position="285"/>
    </location>
</feature>
<feature type="compositionally biased region" description="Low complexity" evidence="1">
    <location>
        <begin position="1"/>
        <end position="22"/>
    </location>
</feature>
<evidence type="ECO:0000256" key="2">
    <source>
        <dbReference type="SAM" id="Phobius"/>
    </source>
</evidence>
<dbReference type="Proteomes" id="UP001153365">
    <property type="component" value="Unassembled WGS sequence"/>
</dbReference>
<gene>
    <name evidence="3" type="ORF">PPACK8108_LOCUS8601</name>
</gene>
<dbReference type="SUPFAM" id="SSF48371">
    <property type="entry name" value="ARM repeat"/>
    <property type="match status" value="1"/>
</dbReference>
<proteinExistence type="predicted"/>
<feature type="compositionally biased region" description="Basic and acidic residues" evidence="1">
    <location>
        <begin position="384"/>
        <end position="396"/>
    </location>
</feature>
<keyword evidence="2" id="KW-1133">Transmembrane helix</keyword>
<evidence type="ECO:0000313" key="4">
    <source>
        <dbReference type="Proteomes" id="UP001153365"/>
    </source>
</evidence>
<evidence type="ECO:0000313" key="3">
    <source>
        <dbReference type="EMBL" id="CAH7673715.1"/>
    </source>
</evidence>
<feature type="compositionally biased region" description="Low complexity" evidence="1">
    <location>
        <begin position="30"/>
        <end position="54"/>
    </location>
</feature>
<dbReference type="AlphaFoldDB" id="A0AAV0AXD7"/>
<dbReference type="EMBL" id="CALTRL010001788">
    <property type="protein sequence ID" value="CAH7673715.1"/>
    <property type="molecule type" value="Genomic_DNA"/>
</dbReference>
<feature type="region of interest" description="Disordered" evidence="1">
    <location>
        <begin position="1"/>
        <end position="54"/>
    </location>
</feature>
<feature type="compositionally biased region" description="Acidic residues" evidence="1">
    <location>
        <begin position="397"/>
        <end position="429"/>
    </location>
</feature>
<keyword evidence="4" id="KW-1185">Reference proteome</keyword>
<feature type="region of interest" description="Disordered" evidence="1">
    <location>
        <begin position="378"/>
        <end position="440"/>
    </location>
</feature>
<feature type="region of interest" description="Disordered" evidence="1">
    <location>
        <begin position="318"/>
        <end position="339"/>
    </location>
</feature>
<feature type="transmembrane region" description="Helical" evidence="2">
    <location>
        <begin position="106"/>
        <end position="127"/>
    </location>
</feature>
<feature type="region of interest" description="Disordered" evidence="1">
    <location>
        <begin position="260"/>
        <end position="285"/>
    </location>
</feature>
<protein>
    <submittedName>
        <fullName evidence="3">Expressed protein</fullName>
    </submittedName>
</protein>